<evidence type="ECO:0000313" key="2">
    <source>
        <dbReference type="EMBL" id="KAK2702406.1"/>
    </source>
</evidence>
<protein>
    <submittedName>
        <fullName evidence="2">Uncharacterized protein</fullName>
    </submittedName>
</protein>
<evidence type="ECO:0000256" key="1">
    <source>
        <dbReference type="SAM" id="Phobius"/>
    </source>
</evidence>
<dbReference type="EMBL" id="JAVRJZ010000388">
    <property type="protein sequence ID" value="KAK2702406.1"/>
    <property type="molecule type" value="Genomic_DNA"/>
</dbReference>
<dbReference type="AlphaFoldDB" id="A0AA88HBC7"/>
<dbReference type="Proteomes" id="UP001187531">
    <property type="component" value="Unassembled WGS sequence"/>
</dbReference>
<keyword evidence="1" id="KW-0472">Membrane</keyword>
<organism evidence="2 3">
    <name type="scientific">Artemia franciscana</name>
    <name type="common">Brine shrimp</name>
    <name type="synonym">Artemia sanfranciscana</name>
    <dbReference type="NCBI Taxonomy" id="6661"/>
    <lineage>
        <taxon>Eukaryota</taxon>
        <taxon>Metazoa</taxon>
        <taxon>Ecdysozoa</taxon>
        <taxon>Arthropoda</taxon>
        <taxon>Crustacea</taxon>
        <taxon>Branchiopoda</taxon>
        <taxon>Anostraca</taxon>
        <taxon>Artemiidae</taxon>
        <taxon>Artemia</taxon>
    </lineage>
</organism>
<gene>
    <name evidence="2" type="ORF">QYM36_018983</name>
</gene>
<keyword evidence="1" id="KW-1133">Transmembrane helix</keyword>
<sequence length="248" mass="28193">MKVKQFFQMKKPSCYEARLKIQRVELSDARIFRLVVENEKGSDVVDVTLKVTGPFIFSSKMLKYLHCKHDQKDPAVIRGTYKILEQPKPVSMAAVIGVIIACIIFLVVVSLCLLYAFKSEGCCTNDVIDAVETVKDIAVYIDNRLKCDEQVALISKSANSSLNILKRTFRMFGLGSFKIFYNFIIVRLDVEDYPSAWYLLNRSDTLRMESVHKHSAKLRYTAEAITLQSYLPSLQFSSDRAIAGIHSE</sequence>
<keyword evidence="1" id="KW-0812">Transmembrane</keyword>
<evidence type="ECO:0000313" key="3">
    <source>
        <dbReference type="Proteomes" id="UP001187531"/>
    </source>
</evidence>
<accession>A0AA88HBC7</accession>
<comment type="caution">
    <text evidence="2">The sequence shown here is derived from an EMBL/GenBank/DDBJ whole genome shotgun (WGS) entry which is preliminary data.</text>
</comment>
<keyword evidence="3" id="KW-1185">Reference proteome</keyword>
<reference evidence="2" key="1">
    <citation type="submission" date="2023-07" db="EMBL/GenBank/DDBJ databases">
        <title>Chromosome-level genome assembly of Artemia franciscana.</title>
        <authorList>
            <person name="Jo E."/>
        </authorList>
    </citation>
    <scope>NUCLEOTIDE SEQUENCE</scope>
    <source>
        <tissue evidence="2">Whole body</tissue>
    </source>
</reference>
<proteinExistence type="predicted"/>
<name>A0AA88HBC7_ARTSF</name>
<feature type="transmembrane region" description="Helical" evidence="1">
    <location>
        <begin position="92"/>
        <end position="117"/>
    </location>
</feature>